<dbReference type="InterPro" id="IPR013783">
    <property type="entry name" value="Ig-like_fold"/>
</dbReference>
<dbReference type="InterPro" id="IPR013106">
    <property type="entry name" value="Ig_V-set"/>
</dbReference>
<keyword evidence="6" id="KW-1185">Reference proteome</keyword>
<evidence type="ECO:0000256" key="1">
    <source>
        <dbReference type="ARBA" id="ARBA00022859"/>
    </source>
</evidence>
<dbReference type="PANTHER" id="PTHR23266">
    <property type="entry name" value="IMMUNOGLOBULIN HEAVY CHAIN"/>
    <property type="match status" value="1"/>
</dbReference>
<feature type="non-terminal residue" evidence="5">
    <location>
        <position position="101"/>
    </location>
</feature>
<feature type="domain" description="Ig-like" evidence="4">
    <location>
        <begin position="19"/>
        <end position="101"/>
    </location>
</feature>
<dbReference type="FunFam" id="2.60.40.10:FF:002198">
    <property type="entry name" value="Immunoglobulin heavy variable 5-2"/>
    <property type="match status" value="1"/>
</dbReference>
<keyword evidence="1" id="KW-0391">Immunity</keyword>
<dbReference type="OrthoDB" id="8865476at2759"/>
<reference evidence="5 6" key="1">
    <citation type="submission" date="2019-09" db="EMBL/GenBank/DDBJ databases">
        <title>Bird 10,000 Genomes (B10K) Project - Family phase.</title>
        <authorList>
            <person name="Zhang G."/>
        </authorList>
    </citation>
    <scope>NUCLEOTIDE SEQUENCE [LARGE SCALE GENOMIC DNA]</scope>
    <source>
        <strain evidence="5">B10K-DU-001-04</strain>
        <tissue evidence="5">Muscle</tissue>
    </source>
</reference>
<dbReference type="Gene3D" id="2.60.40.10">
    <property type="entry name" value="Immunoglobulins"/>
    <property type="match status" value="1"/>
</dbReference>
<evidence type="ECO:0000256" key="2">
    <source>
        <dbReference type="ARBA" id="ARBA00023130"/>
    </source>
</evidence>
<comment type="caution">
    <text evidence="5">The sequence shown here is derived from an EMBL/GenBank/DDBJ whole genome shotgun (WGS) entry which is preliminary data.</text>
</comment>
<dbReference type="Proteomes" id="UP000583613">
    <property type="component" value="Unassembled WGS sequence"/>
</dbReference>
<accession>A0A7K8X2G9</accession>
<proteinExistence type="predicted"/>
<dbReference type="GO" id="GO:0019814">
    <property type="term" value="C:immunoglobulin complex"/>
    <property type="evidence" value="ECO:0007669"/>
    <property type="project" value="UniProtKB-KW"/>
</dbReference>
<feature type="non-terminal residue" evidence="5">
    <location>
        <position position="1"/>
    </location>
</feature>
<dbReference type="GO" id="GO:0005576">
    <property type="term" value="C:extracellular region"/>
    <property type="evidence" value="ECO:0007669"/>
    <property type="project" value="UniProtKB-ARBA"/>
</dbReference>
<dbReference type="GO" id="GO:0002250">
    <property type="term" value="P:adaptive immune response"/>
    <property type="evidence" value="ECO:0007669"/>
    <property type="project" value="UniProtKB-KW"/>
</dbReference>
<dbReference type="EMBL" id="VWZE01001368">
    <property type="protein sequence ID" value="NXF85235.1"/>
    <property type="molecule type" value="Genomic_DNA"/>
</dbReference>
<organism evidence="5 6">
    <name type="scientific">Eubucco bourcierii</name>
    <name type="common">red-headed barbet</name>
    <dbReference type="NCBI Taxonomy" id="91767"/>
    <lineage>
        <taxon>Eukaryota</taxon>
        <taxon>Metazoa</taxon>
        <taxon>Chordata</taxon>
        <taxon>Craniata</taxon>
        <taxon>Vertebrata</taxon>
        <taxon>Euteleostomi</taxon>
        <taxon>Archelosauria</taxon>
        <taxon>Archosauria</taxon>
        <taxon>Dinosauria</taxon>
        <taxon>Saurischia</taxon>
        <taxon>Theropoda</taxon>
        <taxon>Coelurosauria</taxon>
        <taxon>Aves</taxon>
        <taxon>Neognathae</taxon>
        <taxon>Neoaves</taxon>
        <taxon>Telluraves</taxon>
        <taxon>Coraciimorphae</taxon>
        <taxon>Piciformes</taxon>
        <taxon>Ramphastidae</taxon>
        <taxon>Eubucco</taxon>
    </lineage>
</organism>
<dbReference type="AlphaFoldDB" id="A0A7K8X2G9"/>
<evidence type="ECO:0000256" key="3">
    <source>
        <dbReference type="ARBA" id="ARBA00043265"/>
    </source>
</evidence>
<name>A0A7K8X2G9_9PICI</name>
<sequence length="101" mass="10533">GLQAAVELVESGGGLQPPGGSLSLLCKASGFTFSSYWMVWVRQAPGKGLEFVASISSAGSSTWYSPSVRGRCSLSRDNSQASLSLQLSSLQEADLGTHYCA</sequence>
<dbReference type="SMART" id="SM00406">
    <property type="entry name" value="IGv"/>
    <property type="match status" value="1"/>
</dbReference>
<gene>
    <name evidence="5" type="primary">Ighv37_0</name>
    <name evidence="5" type="ORF">EUBBOU_R05557</name>
</gene>
<dbReference type="InterPro" id="IPR007110">
    <property type="entry name" value="Ig-like_dom"/>
</dbReference>
<dbReference type="SUPFAM" id="SSF48726">
    <property type="entry name" value="Immunoglobulin"/>
    <property type="match status" value="1"/>
</dbReference>
<keyword evidence="3" id="KW-1280">Immunoglobulin</keyword>
<dbReference type="InterPro" id="IPR036179">
    <property type="entry name" value="Ig-like_dom_sf"/>
</dbReference>
<evidence type="ECO:0000259" key="4">
    <source>
        <dbReference type="PROSITE" id="PS50835"/>
    </source>
</evidence>
<keyword evidence="2" id="KW-1064">Adaptive immunity</keyword>
<protein>
    <submittedName>
        <fullName evidence="5">HV307 protein</fullName>
    </submittedName>
</protein>
<evidence type="ECO:0000313" key="5">
    <source>
        <dbReference type="EMBL" id="NXF85235.1"/>
    </source>
</evidence>
<dbReference type="PROSITE" id="PS50835">
    <property type="entry name" value="IG_LIKE"/>
    <property type="match status" value="1"/>
</dbReference>
<dbReference type="Pfam" id="PF07686">
    <property type="entry name" value="V-set"/>
    <property type="match status" value="1"/>
</dbReference>
<evidence type="ECO:0000313" key="6">
    <source>
        <dbReference type="Proteomes" id="UP000583613"/>
    </source>
</evidence>
<dbReference type="InterPro" id="IPR050199">
    <property type="entry name" value="IgHV"/>
</dbReference>